<comment type="catalytic activity">
    <reaction evidence="12">
        <text>[(1-&gt;4)-alpha-D-galacturonosyl methyl ester](n) + n H2O = [(1-&gt;4)-alpha-D-galacturonosyl](n) + n methanol + n H(+)</text>
        <dbReference type="Rhea" id="RHEA:22380"/>
        <dbReference type="Rhea" id="RHEA-COMP:14570"/>
        <dbReference type="Rhea" id="RHEA-COMP:14573"/>
        <dbReference type="ChEBI" id="CHEBI:15377"/>
        <dbReference type="ChEBI" id="CHEBI:15378"/>
        <dbReference type="ChEBI" id="CHEBI:17790"/>
        <dbReference type="ChEBI" id="CHEBI:140522"/>
        <dbReference type="ChEBI" id="CHEBI:140523"/>
        <dbReference type="EC" id="3.1.1.11"/>
    </reaction>
</comment>
<reference evidence="14 15" key="1">
    <citation type="submission" date="2024-01" db="EMBL/GenBank/DDBJ databases">
        <title>The genomes of 5 underutilized Papilionoideae crops provide insights into root nodulation and disease resistanc.</title>
        <authorList>
            <person name="Jiang F."/>
        </authorList>
    </citation>
    <scope>NUCLEOTIDE SEQUENCE [LARGE SCALE GENOMIC DNA]</scope>
    <source>
        <strain evidence="14">LVBAO_FW01</strain>
        <tissue evidence="14">Leaves</tissue>
    </source>
</reference>
<dbReference type="EC" id="3.1.1.11" evidence="5 12"/>
<keyword evidence="10 12" id="KW-0961">Cell wall biogenesis/degradation</keyword>
<organism evidence="14 15">
    <name type="scientific">Canavalia gladiata</name>
    <name type="common">Sword bean</name>
    <name type="synonym">Dolichos gladiatus</name>
    <dbReference type="NCBI Taxonomy" id="3824"/>
    <lineage>
        <taxon>Eukaryota</taxon>
        <taxon>Viridiplantae</taxon>
        <taxon>Streptophyta</taxon>
        <taxon>Embryophyta</taxon>
        <taxon>Tracheophyta</taxon>
        <taxon>Spermatophyta</taxon>
        <taxon>Magnoliopsida</taxon>
        <taxon>eudicotyledons</taxon>
        <taxon>Gunneridae</taxon>
        <taxon>Pentapetalae</taxon>
        <taxon>rosids</taxon>
        <taxon>fabids</taxon>
        <taxon>Fabales</taxon>
        <taxon>Fabaceae</taxon>
        <taxon>Papilionoideae</taxon>
        <taxon>50 kb inversion clade</taxon>
        <taxon>NPAAA clade</taxon>
        <taxon>indigoferoid/millettioid clade</taxon>
        <taxon>Phaseoleae</taxon>
        <taxon>Canavalia</taxon>
    </lineage>
</organism>
<dbReference type="SUPFAM" id="SSF51126">
    <property type="entry name" value="Pectin lyase-like"/>
    <property type="match status" value="1"/>
</dbReference>
<dbReference type="Gene3D" id="1.20.140.40">
    <property type="entry name" value="Invertase/pectin methylesterase inhibitor family protein"/>
    <property type="match status" value="1"/>
</dbReference>
<evidence type="ECO:0000256" key="12">
    <source>
        <dbReference type="RuleBase" id="RU000589"/>
    </source>
</evidence>
<dbReference type="NCBIfam" id="TIGR01614">
    <property type="entry name" value="PME_inhib"/>
    <property type="match status" value="1"/>
</dbReference>
<evidence type="ECO:0000256" key="11">
    <source>
        <dbReference type="PROSITE-ProRule" id="PRU10040"/>
    </source>
</evidence>
<proteinExistence type="inferred from homology"/>
<comment type="similarity">
    <text evidence="4">In the C-terminal section; belongs to the pectinesterase family.</text>
</comment>
<evidence type="ECO:0000256" key="8">
    <source>
        <dbReference type="ARBA" id="ARBA00022801"/>
    </source>
</evidence>
<dbReference type="InterPro" id="IPR018040">
    <property type="entry name" value="Pectinesterase_Tyr_AS"/>
</dbReference>
<comment type="subcellular location">
    <subcellularLocation>
        <location evidence="1 12">Secreted</location>
        <location evidence="1 12">Cell wall</location>
    </subcellularLocation>
</comment>
<dbReference type="Pfam" id="PF01095">
    <property type="entry name" value="Pectinesterase"/>
    <property type="match status" value="1"/>
</dbReference>
<dbReference type="AlphaFoldDB" id="A0AAN9L850"/>
<dbReference type="FunFam" id="1.20.140.40:FF:000001">
    <property type="entry name" value="Pectinesterase"/>
    <property type="match status" value="1"/>
</dbReference>
<evidence type="ECO:0000256" key="9">
    <source>
        <dbReference type="ARBA" id="ARBA00023085"/>
    </source>
</evidence>
<keyword evidence="15" id="KW-1185">Reference proteome</keyword>
<dbReference type="Pfam" id="PF04043">
    <property type="entry name" value="PMEI"/>
    <property type="match status" value="1"/>
</dbReference>
<keyword evidence="9 12" id="KW-0063">Aspartyl esterase</keyword>
<feature type="active site" evidence="11">
    <location>
        <position position="424"/>
    </location>
</feature>
<dbReference type="InterPro" id="IPR011050">
    <property type="entry name" value="Pectin_lyase_fold/virulence"/>
</dbReference>
<dbReference type="GO" id="GO:0045490">
    <property type="term" value="P:pectin catabolic process"/>
    <property type="evidence" value="ECO:0007669"/>
    <property type="project" value="UniProtKB-UniRule"/>
</dbReference>
<evidence type="ECO:0000256" key="7">
    <source>
        <dbReference type="ARBA" id="ARBA00022525"/>
    </source>
</evidence>
<accession>A0AAN9L850</accession>
<comment type="pathway">
    <text evidence="2 12">Glycan metabolism; pectin degradation; 2-dehydro-3-deoxy-D-gluconate from pectin: step 1/5.</text>
</comment>
<dbReference type="Proteomes" id="UP001367508">
    <property type="component" value="Unassembled WGS sequence"/>
</dbReference>
<dbReference type="InterPro" id="IPR033131">
    <property type="entry name" value="Pectinesterase_Asp_AS"/>
</dbReference>
<evidence type="ECO:0000256" key="4">
    <source>
        <dbReference type="ARBA" id="ARBA00007786"/>
    </source>
</evidence>
<dbReference type="SMART" id="SM00856">
    <property type="entry name" value="PMEI"/>
    <property type="match status" value="1"/>
</dbReference>
<comment type="function">
    <text evidence="12">Acts in the modification of cell walls via demethylesterification of cell wall pectin.</text>
</comment>
<dbReference type="Gene3D" id="2.160.20.10">
    <property type="entry name" value="Single-stranded right-handed beta-helix, Pectin lyase-like"/>
    <property type="match status" value="1"/>
</dbReference>
<comment type="caution">
    <text evidence="14">The sequence shown here is derived from an EMBL/GenBank/DDBJ whole genome shotgun (WGS) entry which is preliminary data.</text>
</comment>
<dbReference type="InterPro" id="IPR006501">
    <property type="entry name" value="Pectinesterase_inhib_dom"/>
</dbReference>
<dbReference type="PROSITE" id="PS00800">
    <property type="entry name" value="PECTINESTERASE_1"/>
    <property type="match status" value="1"/>
</dbReference>
<dbReference type="EMBL" id="JAYMYQ010000005">
    <property type="protein sequence ID" value="KAK7329473.1"/>
    <property type="molecule type" value="Genomic_DNA"/>
</dbReference>
<dbReference type="GO" id="GO:0042545">
    <property type="term" value="P:cell wall modification"/>
    <property type="evidence" value="ECO:0007669"/>
    <property type="project" value="UniProtKB-UniRule"/>
</dbReference>
<evidence type="ECO:0000256" key="3">
    <source>
        <dbReference type="ARBA" id="ARBA00006027"/>
    </source>
</evidence>
<sequence length="613" mass="68076">MLLEPLCNMFLFKISFLTLEMGVQMDGNEQKRVAMLGISSILLVAIIAGVAVTHNYGSETKGEEEHVHNAQRNNVDMLCQSTQYQDTCKKSLQETYNKTKDIKDLIKAAFNVTAKELLNHIINNSTLYHELAKDNMTKQAMDICKEVLDYAVEGINKCIETLDTFELNKLSEHAYDLKVWLTGSLSHQQTCLDGFENTATNAGETMVKVMNTSLELTSNALDIINEVSSFHKGLNFTTTTNRKLLFEVVSDDFPPWVSEGRRSLLQVGPGRVNPNVVVAQDGTGQFKTLTDALKIVPPMNAKRFVIYVKAGVYNEIVNVRKEMTHVTVIGDGPTNTKFIGSLNYVDGVQTYNTATFGVNGAYFTAKDIGFENKGGAKKHQAVALRVTADHAVFYNCQMDGFQNTLYAQSQRQFYRDCTIKGTIDFVFGDAFGLFQNCKLIVRKPMDNQQCIVTAGGRTKANSPSALVFQNCHFMGDPQVASLKSKIAYLGRPWKPYSKVVIMDSLIDNIFLPKGYMAWMGRAFKDTCTYYEYNNKGLSAESSARVNWPGVKTITSVEAADYYPGIFFDLANSSERDAWILDSGVPYSLGPMDAQNSMSTRAVGRGNALINGES</sequence>
<evidence type="ECO:0000313" key="14">
    <source>
        <dbReference type="EMBL" id="KAK7329473.1"/>
    </source>
</evidence>
<dbReference type="SUPFAM" id="SSF101148">
    <property type="entry name" value="Plant invertase/pectin methylesterase inhibitor"/>
    <property type="match status" value="1"/>
</dbReference>
<dbReference type="InterPro" id="IPR035513">
    <property type="entry name" value="Invertase/methylesterase_inhib"/>
</dbReference>
<gene>
    <name evidence="14" type="ORF">VNO77_23642</name>
</gene>
<protein>
    <recommendedName>
        <fullName evidence="5 12">Pectinesterase</fullName>
        <ecNumber evidence="5 12">3.1.1.11</ecNumber>
    </recommendedName>
</protein>
<dbReference type="PROSITE" id="PS00503">
    <property type="entry name" value="PECTINESTERASE_2"/>
    <property type="match status" value="1"/>
</dbReference>
<dbReference type="GO" id="GO:0030599">
    <property type="term" value="F:pectinesterase activity"/>
    <property type="evidence" value="ECO:0007669"/>
    <property type="project" value="UniProtKB-UniRule"/>
</dbReference>
<evidence type="ECO:0000313" key="15">
    <source>
        <dbReference type="Proteomes" id="UP001367508"/>
    </source>
</evidence>
<name>A0AAN9L850_CANGL</name>
<evidence type="ECO:0000256" key="1">
    <source>
        <dbReference type="ARBA" id="ARBA00004191"/>
    </source>
</evidence>
<evidence type="ECO:0000259" key="13">
    <source>
        <dbReference type="SMART" id="SM00856"/>
    </source>
</evidence>
<keyword evidence="6 12" id="KW-0134">Cell wall</keyword>
<dbReference type="InterPro" id="IPR012334">
    <property type="entry name" value="Pectin_lyas_fold"/>
</dbReference>
<keyword evidence="8 12" id="KW-0378">Hydrolase</keyword>
<dbReference type="FunFam" id="2.160.20.10:FF:000029">
    <property type="entry name" value="Pectinesterase 4"/>
    <property type="match status" value="1"/>
</dbReference>
<evidence type="ECO:0000256" key="5">
    <source>
        <dbReference type="ARBA" id="ARBA00013229"/>
    </source>
</evidence>
<evidence type="ECO:0000256" key="6">
    <source>
        <dbReference type="ARBA" id="ARBA00022512"/>
    </source>
</evidence>
<feature type="domain" description="Pectinesterase inhibitor" evidence="13">
    <location>
        <begin position="70"/>
        <end position="223"/>
    </location>
</feature>
<evidence type="ECO:0000256" key="2">
    <source>
        <dbReference type="ARBA" id="ARBA00005184"/>
    </source>
</evidence>
<evidence type="ECO:0000256" key="10">
    <source>
        <dbReference type="ARBA" id="ARBA00023316"/>
    </source>
</evidence>
<dbReference type="CDD" id="cd15798">
    <property type="entry name" value="PMEI-like_3"/>
    <property type="match status" value="1"/>
</dbReference>
<keyword evidence="7 12" id="KW-0964">Secreted</keyword>
<comment type="similarity">
    <text evidence="3">In the N-terminal section; belongs to the PMEI family.</text>
</comment>
<dbReference type="InterPro" id="IPR000070">
    <property type="entry name" value="Pectinesterase_cat"/>
</dbReference>
<dbReference type="PANTHER" id="PTHR31707">
    <property type="entry name" value="PECTINESTERASE"/>
    <property type="match status" value="1"/>
</dbReference>
<dbReference type="GO" id="GO:0004857">
    <property type="term" value="F:enzyme inhibitor activity"/>
    <property type="evidence" value="ECO:0007669"/>
    <property type="project" value="InterPro"/>
</dbReference>